<dbReference type="Gene3D" id="1.25.40.10">
    <property type="entry name" value="Tetratricopeptide repeat domain"/>
    <property type="match status" value="2"/>
</dbReference>
<dbReference type="PANTHER" id="PTHR47691">
    <property type="entry name" value="REGULATOR-RELATED"/>
    <property type="match status" value="1"/>
</dbReference>
<dbReference type="SUPFAM" id="SSF52540">
    <property type="entry name" value="P-loop containing nucleoside triphosphate hydrolases"/>
    <property type="match status" value="1"/>
</dbReference>
<dbReference type="InterPro" id="IPR016032">
    <property type="entry name" value="Sig_transdc_resp-reg_C-effctor"/>
</dbReference>
<dbReference type="Pfam" id="PF03704">
    <property type="entry name" value="BTAD"/>
    <property type="match status" value="1"/>
</dbReference>
<dbReference type="SMART" id="SM01043">
    <property type="entry name" value="BTAD"/>
    <property type="match status" value="1"/>
</dbReference>
<dbReference type="GO" id="GO:0003677">
    <property type="term" value="F:DNA binding"/>
    <property type="evidence" value="ECO:0007669"/>
    <property type="project" value="UniProtKB-UniRule"/>
</dbReference>
<dbReference type="SUPFAM" id="SSF46894">
    <property type="entry name" value="C-terminal effector domain of the bipartite response regulators"/>
    <property type="match status" value="1"/>
</dbReference>
<name>A0A939TC45_9ACTN</name>
<protein>
    <submittedName>
        <fullName evidence="5">Winged helix-turn-helix domain-containing protein</fullName>
    </submittedName>
</protein>
<dbReference type="InterPro" id="IPR027417">
    <property type="entry name" value="P-loop_NTPase"/>
</dbReference>
<dbReference type="GO" id="GO:0006355">
    <property type="term" value="P:regulation of DNA-templated transcription"/>
    <property type="evidence" value="ECO:0007669"/>
    <property type="project" value="InterPro"/>
</dbReference>
<dbReference type="InterPro" id="IPR005158">
    <property type="entry name" value="BTAD"/>
</dbReference>
<evidence type="ECO:0000256" key="2">
    <source>
        <dbReference type="ARBA" id="ARBA00023125"/>
    </source>
</evidence>
<organism evidence="5 6">
    <name type="scientific">Actinomadura barringtoniae</name>
    <dbReference type="NCBI Taxonomy" id="1427535"/>
    <lineage>
        <taxon>Bacteria</taxon>
        <taxon>Bacillati</taxon>
        <taxon>Actinomycetota</taxon>
        <taxon>Actinomycetes</taxon>
        <taxon>Streptosporangiales</taxon>
        <taxon>Thermomonosporaceae</taxon>
        <taxon>Actinomadura</taxon>
    </lineage>
</organism>
<comment type="caution">
    <text evidence="5">The sequence shown here is derived from an EMBL/GenBank/DDBJ whole genome shotgun (WGS) entry which is preliminary data.</text>
</comment>
<dbReference type="Proteomes" id="UP000669179">
    <property type="component" value="Unassembled WGS sequence"/>
</dbReference>
<dbReference type="PANTHER" id="PTHR47691:SF3">
    <property type="entry name" value="HTH-TYPE TRANSCRIPTIONAL REGULATOR RV0890C-RELATED"/>
    <property type="match status" value="1"/>
</dbReference>
<feature type="DNA-binding region" description="OmpR/PhoB-type" evidence="3">
    <location>
        <begin position="1"/>
        <end position="95"/>
    </location>
</feature>
<dbReference type="SMART" id="SM00862">
    <property type="entry name" value="Trans_reg_C"/>
    <property type="match status" value="1"/>
</dbReference>
<dbReference type="CDD" id="cd15831">
    <property type="entry name" value="BTAD"/>
    <property type="match status" value="1"/>
</dbReference>
<accession>A0A939TC45</accession>
<dbReference type="InterPro" id="IPR001867">
    <property type="entry name" value="OmpR/PhoB-type_DNA-bd"/>
</dbReference>
<dbReference type="InterPro" id="IPR036388">
    <property type="entry name" value="WH-like_DNA-bd_sf"/>
</dbReference>
<comment type="similarity">
    <text evidence="1">Belongs to the AfsR/DnrI/RedD regulatory family.</text>
</comment>
<keyword evidence="2 3" id="KW-0238">DNA-binding</keyword>
<dbReference type="PRINTS" id="PR00364">
    <property type="entry name" value="DISEASERSIST"/>
</dbReference>
<evidence type="ECO:0000313" key="6">
    <source>
        <dbReference type="Proteomes" id="UP000669179"/>
    </source>
</evidence>
<proteinExistence type="inferred from homology"/>
<dbReference type="InterPro" id="IPR011990">
    <property type="entry name" value="TPR-like_helical_dom_sf"/>
</dbReference>
<dbReference type="Gene3D" id="3.40.50.300">
    <property type="entry name" value="P-loop containing nucleotide triphosphate hydrolases"/>
    <property type="match status" value="1"/>
</dbReference>
<dbReference type="SUPFAM" id="SSF48452">
    <property type="entry name" value="TPR-like"/>
    <property type="match status" value="2"/>
</dbReference>
<evidence type="ECO:0000313" key="5">
    <source>
        <dbReference type="EMBL" id="MBO2454177.1"/>
    </source>
</evidence>
<dbReference type="GO" id="GO:0000160">
    <property type="term" value="P:phosphorelay signal transduction system"/>
    <property type="evidence" value="ECO:0007669"/>
    <property type="project" value="InterPro"/>
</dbReference>
<keyword evidence="6" id="KW-1185">Reference proteome</keyword>
<evidence type="ECO:0000256" key="1">
    <source>
        <dbReference type="ARBA" id="ARBA00005820"/>
    </source>
</evidence>
<dbReference type="Pfam" id="PF00486">
    <property type="entry name" value="Trans_reg_C"/>
    <property type="match status" value="1"/>
</dbReference>
<gene>
    <name evidence="5" type="ORF">J4573_44315</name>
</gene>
<dbReference type="EMBL" id="JAGEOJ010000024">
    <property type="protein sequence ID" value="MBO2454177.1"/>
    <property type="molecule type" value="Genomic_DNA"/>
</dbReference>
<dbReference type="PROSITE" id="PS51755">
    <property type="entry name" value="OMPR_PHOB"/>
    <property type="match status" value="1"/>
</dbReference>
<dbReference type="AlphaFoldDB" id="A0A939TC45"/>
<reference evidence="5" key="1">
    <citation type="submission" date="2021-03" db="EMBL/GenBank/DDBJ databases">
        <authorList>
            <person name="Kanchanasin P."/>
            <person name="Saeng-In P."/>
            <person name="Phongsopitanun W."/>
            <person name="Yuki M."/>
            <person name="Kudo T."/>
            <person name="Ohkuma M."/>
            <person name="Tanasupawat S."/>
        </authorList>
    </citation>
    <scope>NUCLEOTIDE SEQUENCE</scope>
    <source>
        <strain evidence="5">GKU 128</strain>
    </source>
</reference>
<sequence>MVLGPVRAHSEGSPIEMPGARVRLLLARLALARGRPVPSETLIDDLWGADSLADAANALQALVSRLRKAVGGEAVEFAAGGYRLTADLDARRFEELAARGRRELADDRPAVAVAGLDAALDLWTGSALGDLPDAVFVRAEAARLEELRLGAVEDRFEAALRLRRHDEVLADLEASASAHPLRERLAGLRMRALNAAGRQAAAIAAYEEIRGALADQLGVDPGADLRQVHLAMLRGELDQPAARPKLAPGRLPAQLTSFTGRDAELKLLAERLATARLVTIAGPGGVGKTRLAVEAAARHPAHEQGRMWFVPLAGVVVPASDEISAAVLGVLSSGQVRLSGERQDALDQLVELIGPEAAVLVLDNCEHVVSAAAEFADRLLARLPRLAILATSREPLAITGEALCRLDPLNLPAGVRLFVDRAQAVRPGFEPGEATAGPVVDICRRLDGLPLALELAAARLRSMTAEQIAHHLDDRFRLLTSGSRAALPRHRTLRAVVEWSWDLLTEQERLLAGRLSIFPGGTGVAALEAVCADETLPEGDVVYVLGSLVEKSLVQWDGQRYRMLETVRAYASEQSHDREALTDRFVRYFLAMAEEHERRVHTREQLPSMRWFDAEYDNLISALRTAIGDGDADAAARLAGSLLRHWQTLRMDARADGLVAEVLAFGDAVPAHHRAAFIAMYRMPGKDGTAADPDQVRSVIEDCIGTGALDRHPMLLIMTAPMAYFIGDQKLAERQLRAAEARPDGWGGAFAAWFRSVFRNDQGDWAGAAVERTRALRLCEAVGDRFGLTFTLAGVAQDHAVQGQHEQAIAALERCAALASEIGWDEEISYLARLGTQRLRAGDLDGARRDLEAALRQGVERGHPHLRIEALVGLADLHRRNGEPDRAERTLRHLESIVQGMPAAEQTAAIHIVPVRSAIRIDTGDTAAARELLPWAMAAGAALSYMAAPGAELLARLLAQEGDAAGAATALGLSQVVRGTFDQGDPELRELVDDLTERLGTPAYAQAFDQGALMPRAAALERLRTL</sequence>
<dbReference type="Gene3D" id="1.10.10.10">
    <property type="entry name" value="Winged helix-like DNA-binding domain superfamily/Winged helix DNA-binding domain"/>
    <property type="match status" value="1"/>
</dbReference>
<evidence type="ECO:0000259" key="4">
    <source>
        <dbReference type="PROSITE" id="PS51755"/>
    </source>
</evidence>
<feature type="domain" description="OmpR/PhoB-type" evidence="4">
    <location>
        <begin position="1"/>
        <end position="95"/>
    </location>
</feature>
<evidence type="ECO:0000256" key="3">
    <source>
        <dbReference type="PROSITE-ProRule" id="PRU01091"/>
    </source>
</evidence>